<dbReference type="InterPro" id="IPR051165">
    <property type="entry name" value="Multifunctional_ANK_Repeat"/>
</dbReference>
<dbReference type="Gene3D" id="3.40.50.300">
    <property type="entry name" value="P-loop containing nucleotide triphosphate hydrolases"/>
    <property type="match status" value="1"/>
</dbReference>
<evidence type="ECO:0000256" key="2">
    <source>
        <dbReference type="ARBA" id="ARBA00023043"/>
    </source>
</evidence>
<evidence type="ECO:0000313" key="6">
    <source>
        <dbReference type="Proteomes" id="UP000177798"/>
    </source>
</evidence>
<accession>A0A1D9Q9R2</accession>
<feature type="repeat" description="ANK" evidence="3">
    <location>
        <begin position="552"/>
        <end position="584"/>
    </location>
</feature>
<dbReference type="InterPro" id="IPR036770">
    <property type="entry name" value="Ankyrin_rpt-contain_sf"/>
</dbReference>
<feature type="repeat" description="ANK" evidence="3">
    <location>
        <begin position="790"/>
        <end position="830"/>
    </location>
</feature>
<evidence type="ECO:0000256" key="1">
    <source>
        <dbReference type="ARBA" id="ARBA00022737"/>
    </source>
</evidence>
<dbReference type="InterPro" id="IPR002110">
    <property type="entry name" value="Ankyrin_rpt"/>
</dbReference>
<dbReference type="PROSITE" id="PS50088">
    <property type="entry name" value="ANK_REPEAT"/>
    <property type="match status" value="8"/>
</dbReference>
<evidence type="ECO:0000256" key="3">
    <source>
        <dbReference type="PROSITE-ProRule" id="PRU00023"/>
    </source>
</evidence>
<dbReference type="EMBL" id="CP017821">
    <property type="protein sequence ID" value="APA11700.1"/>
    <property type="molecule type" value="Genomic_DNA"/>
</dbReference>
<dbReference type="PANTHER" id="PTHR24123:SF33">
    <property type="entry name" value="PROTEIN HOS4"/>
    <property type="match status" value="1"/>
</dbReference>
<dbReference type="PRINTS" id="PR01415">
    <property type="entry name" value="ANKYRIN"/>
</dbReference>
<feature type="repeat" description="ANK" evidence="3">
    <location>
        <begin position="942"/>
        <end position="977"/>
    </location>
</feature>
<evidence type="ECO:0000259" key="4">
    <source>
        <dbReference type="Pfam" id="PF24883"/>
    </source>
</evidence>
<organism evidence="5 6">
    <name type="scientific">Sclerotinia sclerotiorum (strain ATCC 18683 / 1980 / Ss-1)</name>
    <name type="common">White mold</name>
    <name type="synonym">Whetzelinia sclerotiorum</name>
    <dbReference type="NCBI Taxonomy" id="665079"/>
    <lineage>
        <taxon>Eukaryota</taxon>
        <taxon>Fungi</taxon>
        <taxon>Dikarya</taxon>
        <taxon>Ascomycota</taxon>
        <taxon>Pezizomycotina</taxon>
        <taxon>Leotiomycetes</taxon>
        <taxon>Helotiales</taxon>
        <taxon>Sclerotiniaceae</taxon>
        <taxon>Sclerotinia</taxon>
    </lineage>
</organism>
<evidence type="ECO:0000313" key="5">
    <source>
        <dbReference type="EMBL" id="APA11700.1"/>
    </source>
</evidence>
<keyword evidence="1" id="KW-0677">Repeat</keyword>
<dbReference type="OrthoDB" id="21416at2759"/>
<reference evidence="6" key="1">
    <citation type="journal article" date="2017" name="Genome Biol. Evol.">
        <title>The complete genome sequence of the phytopathogenic fungus Sclerotinia sclerotiorum reveals insights into the genome architecture of broad host range pathogens.</title>
        <authorList>
            <person name="Derbyshire M."/>
            <person name="Denton-Giles M."/>
            <person name="Hegedus D."/>
            <person name="Seifbarghy S."/>
            <person name="Rollins J."/>
            <person name="van Kan J."/>
            <person name="Seidl M.F."/>
            <person name="Faino L."/>
            <person name="Mbengue M."/>
            <person name="Navaud O."/>
            <person name="Raffaele S."/>
            <person name="Hammond-Kosack K."/>
            <person name="Heard S."/>
            <person name="Oliver R."/>
        </authorList>
    </citation>
    <scope>NUCLEOTIDE SEQUENCE [LARGE SCALE GENOMIC DNA]</scope>
    <source>
        <strain evidence="6">ATCC 18683 / 1980 / Ss-1</strain>
    </source>
</reference>
<dbReference type="PROSITE" id="PS50297">
    <property type="entry name" value="ANK_REP_REGION"/>
    <property type="match status" value="4"/>
</dbReference>
<protein>
    <recommendedName>
        <fullName evidence="4">Nephrocystin 3-like N-terminal domain-containing protein</fullName>
    </recommendedName>
</protein>
<feature type="repeat" description="ANK" evidence="3">
    <location>
        <begin position="618"/>
        <end position="644"/>
    </location>
</feature>
<proteinExistence type="predicted"/>
<dbReference type="SUPFAM" id="SSF48403">
    <property type="entry name" value="Ankyrin repeat"/>
    <property type="match status" value="5"/>
</dbReference>
<feature type="repeat" description="ANK" evidence="3">
    <location>
        <begin position="1052"/>
        <end position="1085"/>
    </location>
</feature>
<dbReference type="InterPro" id="IPR056884">
    <property type="entry name" value="NPHP3-like_N"/>
</dbReference>
<dbReference type="Gene3D" id="1.25.40.20">
    <property type="entry name" value="Ankyrin repeat-containing domain"/>
    <property type="match status" value="7"/>
</dbReference>
<dbReference type="InterPro" id="IPR027417">
    <property type="entry name" value="P-loop_NTPase"/>
</dbReference>
<feature type="repeat" description="ANK" evidence="3">
    <location>
        <begin position="910"/>
        <end position="941"/>
    </location>
</feature>
<dbReference type="Pfam" id="PF00023">
    <property type="entry name" value="Ank"/>
    <property type="match status" value="1"/>
</dbReference>
<sequence length="2015" mass="223964">MDSEMSSDEFEMVESGDIVKQMLADEKPDLAAIRAWLNPTDYLASSSEFNRHASSKSPETGEWIRKTSQFKQWHSSADHGSIWIKAVPGAGKSVLAASMVQSLSMHESVPVLFFFFRQIIETNRTSRGLLQDWMYQLLPFSEILQLNLFGYVKNKQSQESVSTEELWKHLLAGLKSLERVYCIADALDEMDMDEDFLSRLNVLGSFRPAQVKVLLTSRPKEYLQRALKSPQVIHVSLEEELVKRDISVFVRQRVMEFEMGGIDESYFIEKTVCERSQGLFLYARLMLDQIGHSIKEKNYKEASIPEMIAKLPVGLEEMYNRLLLNHALLTNIHQDIQVIILRLITQSARPMRLIEIGKAIEDNPQVLRSGKDSKDIVRSACGPLLEIMEDGVVQILHHSFTEFLLDVGRTTSTTLDFPQFPVIDPKNAHREIALICISQLQGVAFSADSMLDGIVCGGSKAPRRVAGFSKQQEFNFRQLFIQYPLAEYAATKWTYHAKRYDYEDPSFYERLEEFCNHENQAFKSWCILVGKSRKAFSMNDFQRNFDPCIALENVSQLHIASGFGLVCWTQRLVEKGADLDILDGTENTPLFWAAKGGHFGVAQKLLDAGAQPNIDGYYGLKPLHVAASHNHAGVVKLLLSAGVSPLTPKTKDVDTVGRCCKISRSNPFNHPLMFASNSGHLETVIEMIPYCGTKDLERSLLQSAYHGHHALVSTLLERTDVSPNAKALLGKGDINKIGGQTALMVATSSLEPKSVKVLLEKGAIASLPGTSKNDVPAPRTKLLVNPFKLEGRTPLHNLAIAAVAEEEQAAAKEILDMLLLAGADLEARDDNGYTPLLLTVVTARLTPMTDVDKFCQNFMKLLLSAGANPCAMSSNGETLLHRACAALPSTNVAKQLLAFGANPNQAQISNGFTPLHCVVGNTAEHIQLLVSHGADINAQDTEGDSPLHRACRSHSIRVNELITTLLSFQPNLNIQNKLGETCLHNINIGIDTGVINSIIDAGIDLEIRDLEGMTVLLRAVNRNMCSSTEMKKIETLLKHPRKASISARAWPQGKTALHLACHKRNSIDILELLVKYGADLTWTDSTNGNSLLHEVAEFFDGRSTNTALIEYLYQNGVSVNARNYRQQTALHIMEPVQSYIQPSRSIANRETFISIILRLCPEFDVNVKDTENYTPFHYACATSESSAFALVKAGAELDVKAFNGRTPLHCAARGRQCGIISMLLSQAQNVAGSDIENKSNNEATPLVACARFPEENGIWELLRKRSSTELNIRDTFRVHSSLSLYNMQPSRDETSQHITCRIGIIAQMLLNAGASTGNALSSAVNAKCAELIHAIRGKESAKSKKLAEIQTMAPMVNVAKALDECIDTDINLTSHIPELDEITMDHMVARGVDFTKGIMKNDVYSGPPIARLAYYGLTEFMKKILSSAKLFDDPKFTSSITESSDCKFYAWRGIRPLLQMACQRSIWNMDMVKLLVEEGQVDLNAHQMLREVENGTMTDKIQGTTALHILAEGNFWWQIEAVTYLGEHGAEVDILDENGRTPLEIASTYSEHSSKIGRKFFRPQCCEALLKLGANPNKINPEGLTALNKAGSDRDTVQLLLKYGADINAGMKGLLASAIESGDVKILQLCLENGADPNVPDHSTDSSFRAQHEKGNVAREYPIVTAALQNRYKKYSVSTAVEMIELLLDHGARVDLPIDQEQTILHHLFANATSATLQPFFERSGIDMNSRDQSGRTVLLSAISNPTATELEEHTVRPGRHQPQSRYVNPCIHLINSKTHGSSLDFLAVDNEGRHIIFYLIYRWTTEVSSLLLSIPGVRSLITQKDNAGYSPLHHAFAAPRFTPHFPITKIVDTFLNEGGTDLLEPDPQSDTALHYISRKLPSEPPGLLPFMDRFIALGCDMNARNDMGMTPLLEYLQCSRYQSNLPWFKEHGADFKVKNNEGEGALHIVAKKKAYISAWRKVNEERNPVAQLFEVLVKEYGCEVLDEDEKGRTALDIAAAVGNQKILELFQRKR</sequence>
<dbReference type="PANTHER" id="PTHR24123">
    <property type="entry name" value="ANKYRIN REPEAT-CONTAINING"/>
    <property type="match status" value="1"/>
</dbReference>
<keyword evidence="2 3" id="KW-0040">ANK repeat</keyword>
<dbReference type="SMART" id="SM00248">
    <property type="entry name" value="ANK"/>
    <property type="match status" value="24"/>
</dbReference>
<dbReference type="SUPFAM" id="SSF52540">
    <property type="entry name" value="P-loop containing nucleoside triphosphate hydrolases"/>
    <property type="match status" value="1"/>
</dbReference>
<dbReference type="VEuPathDB" id="FungiDB:sscle_08g064700"/>
<name>A0A1D9Q9R2_SCLS1</name>
<gene>
    <name evidence="5" type="ORF">sscle_08g064700</name>
</gene>
<feature type="domain" description="Nephrocystin 3-like N-terminal" evidence="4">
    <location>
        <begin position="60"/>
        <end position="218"/>
    </location>
</feature>
<feature type="repeat" description="ANK" evidence="3">
    <location>
        <begin position="1203"/>
        <end position="1235"/>
    </location>
</feature>
<dbReference type="Pfam" id="PF24883">
    <property type="entry name" value="NPHP3_N"/>
    <property type="match status" value="1"/>
</dbReference>
<feature type="repeat" description="ANK" evidence="3">
    <location>
        <begin position="585"/>
        <end position="617"/>
    </location>
</feature>
<dbReference type="Pfam" id="PF12796">
    <property type="entry name" value="Ank_2"/>
    <property type="match status" value="7"/>
</dbReference>
<dbReference type="Proteomes" id="UP000177798">
    <property type="component" value="Chromosome 8"/>
</dbReference>